<sequence length="158" mass="16872">MIKHPGHVCRGQGGTYSSVPAQNDAVYANLPGSRPLRQKCQLLVDKDGKIRPAARAVAAASVSISRGEEVPDYEALATKYNLLARREAKRRSPGASGSNSAGASNDALATLLRRQNDILLGIRAELGALRERAGAKTPPAGSEEQQDDFGLYQDMEND</sequence>
<protein>
    <submittedName>
        <fullName evidence="2">Uncharacterized protein</fullName>
    </submittedName>
</protein>
<feature type="region of interest" description="Disordered" evidence="1">
    <location>
        <begin position="132"/>
        <end position="158"/>
    </location>
</feature>
<comment type="caution">
    <text evidence="2">The sequence shown here is derived from an EMBL/GenBank/DDBJ whole genome shotgun (WGS) entry which is preliminary data.</text>
</comment>
<dbReference type="Proteomes" id="UP000237481">
    <property type="component" value="Unassembled WGS sequence"/>
</dbReference>
<dbReference type="AlphaFoldDB" id="A0A2S4KWD1"/>
<dbReference type="OrthoDB" id="4898461at2759"/>
<evidence type="ECO:0000313" key="3">
    <source>
        <dbReference type="Proteomes" id="UP000237481"/>
    </source>
</evidence>
<accession>A0A2S4KWD1</accession>
<keyword evidence="3" id="KW-1185">Reference proteome</keyword>
<proteinExistence type="predicted"/>
<name>A0A2S4KWD1_9HYPO</name>
<evidence type="ECO:0000313" key="2">
    <source>
        <dbReference type="EMBL" id="POR34496.1"/>
    </source>
</evidence>
<dbReference type="EMBL" id="PKSG01000515">
    <property type="protein sequence ID" value="POR34496.1"/>
    <property type="molecule type" value="Genomic_DNA"/>
</dbReference>
<reference evidence="2 3" key="1">
    <citation type="submission" date="2018-01" db="EMBL/GenBank/DDBJ databases">
        <title>Harnessing the power of phylogenomics to disentangle the directionality and signatures of interkingdom host jumping in the parasitic fungal genus Tolypocladium.</title>
        <authorList>
            <person name="Quandt C.A."/>
            <person name="Patterson W."/>
            <person name="Spatafora J.W."/>
        </authorList>
    </citation>
    <scope>NUCLEOTIDE SEQUENCE [LARGE SCALE GENOMIC DNA]</scope>
    <source>
        <strain evidence="2 3">NRBC 100945</strain>
    </source>
</reference>
<organism evidence="2 3">
    <name type="scientific">Tolypocladium paradoxum</name>
    <dbReference type="NCBI Taxonomy" id="94208"/>
    <lineage>
        <taxon>Eukaryota</taxon>
        <taxon>Fungi</taxon>
        <taxon>Dikarya</taxon>
        <taxon>Ascomycota</taxon>
        <taxon>Pezizomycotina</taxon>
        <taxon>Sordariomycetes</taxon>
        <taxon>Hypocreomycetidae</taxon>
        <taxon>Hypocreales</taxon>
        <taxon>Ophiocordycipitaceae</taxon>
        <taxon>Tolypocladium</taxon>
    </lineage>
</organism>
<evidence type="ECO:0000256" key="1">
    <source>
        <dbReference type="SAM" id="MobiDB-lite"/>
    </source>
</evidence>
<gene>
    <name evidence="2" type="ORF">TPAR_05302</name>
</gene>